<keyword evidence="2" id="KW-1185">Reference proteome</keyword>
<name>A0A7N1A5H3_KALFE</name>
<protein>
    <recommendedName>
        <fullName evidence="3">BRCT domain-containing protein</fullName>
    </recommendedName>
</protein>
<reference evidence="1" key="1">
    <citation type="submission" date="2021-01" db="UniProtKB">
        <authorList>
            <consortium name="EnsemblPlants"/>
        </authorList>
    </citation>
    <scope>IDENTIFICATION</scope>
</reference>
<dbReference type="Proteomes" id="UP000594263">
    <property type="component" value="Unplaced"/>
</dbReference>
<evidence type="ECO:0000313" key="1">
    <source>
        <dbReference type="EnsemblPlants" id="Kaladp0176s0001.1.v1.1.CDS.1"/>
    </source>
</evidence>
<dbReference type="EnsemblPlants" id="Kaladp0176s0001.1.v1.1">
    <property type="protein sequence ID" value="Kaladp0176s0001.1.v1.1.CDS.1"/>
    <property type="gene ID" value="Kaladp0176s0001.v1.1"/>
</dbReference>
<organism evidence="1 2">
    <name type="scientific">Kalanchoe fedtschenkoi</name>
    <name type="common">Lavender scallops</name>
    <name type="synonym">South American air plant</name>
    <dbReference type="NCBI Taxonomy" id="63787"/>
    <lineage>
        <taxon>Eukaryota</taxon>
        <taxon>Viridiplantae</taxon>
        <taxon>Streptophyta</taxon>
        <taxon>Embryophyta</taxon>
        <taxon>Tracheophyta</taxon>
        <taxon>Spermatophyta</taxon>
        <taxon>Magnoliopsida</taxon>
        <taxon>eudicotyledons</taxon>
        <taxon>Gunneridae</taxon>
        <taxon>Pentapetalae</taxon>
        <taxon>Saxifragales</taxon>
        <taxon>Crassulaceae</taxon>
        <taxon>Kalanchoe</taxon>
    </lineage>
</organism>
<dbReference type="AlphaFoldDB" id="A0A7N1A5H3"/>
<evidence type="ECO:0000313" key="2">
    <source>
        <dbReference type="Proteomes" id="UP000594263"/>
    </source>
</evidence>
<proteinExistence type="predicted"/>
<evidence type="ECO:0008006" key="3">
    <source>
        <dbReference type="Google" id="ProtNLM"/>
    </source>
</evidence>
<sequence length="54" mass="6121">MMMDDNTGKSADFIVECHGIKPKYATATRTTVVSSHWVRCCLQVRRLPFVSSVF</sequence>
<dbReference type="Gramene" id="Kaladp0176s0001.1.v1.1">
    <property type="protein sequence ID" value="Kaladp0176s0001.1.v1.1.CDS.1"/>
    <property type="gene ID" value="Kaladp0176s0001.v1.1"/>
</dbReference>
<accession>A0A7N1A5H3</accession>